<dbReference type="VEuPathDB" id="FungiDB:L203_04259"/>
<dbReference type="Proteomes" id="UP000094043">
    <property type="component" value="Chromosome 2"/>
</dbReference>
<protein>
    <submittedName>
        <fullName evidence="2">Uncharacterized protein</fullName>
    </submittedName>
</protein>
<dbReference type="OrthoDB" id="2574330at2759"/>
<proteinExistence type="predicted"/>
<evidence type="ECO:0000313" key="3">
    <source>
        <dbReference type="Proteomes" id="UP000094043"/>
    </source>
</evidence>
<gene>
    <name evidence="2" type="ORF">L203_101381</name>
</gene>
<dbReference type="EMBL" id="CP143785">
    <property type="protein sequence ID" value="WVN86220.1"/>
    <property type="molecule type" value="Genomic_DNA"/>
</dbReference>
<name>A0A1E3IEG5_9TREE</name>
<dbReference type="AlphaFoldDB" id="A0A1E3IEG5"/>
<feature type="region of interest" description="Disordered" evidence="1">
    <location>
        <begin position="165"/>
        <end position="192"/>
    </location>
</feature>
<reference evidence="2" key="1">
    <citation type="submission" date="2016-06" db="EMBL/GenBank/DDBJ databases">
        <authorList>
            <person name="Cuomo C."/>
            <person name="Litvintseva A."/>
            <person name="Heitman J."/>
            <person name="Chen Y."/>
            <person name="Sun S."/>
            <person name="Springer D."/>
            <person name="Dromer F."/>
            <person name="Young S."/>
            <person name="Zeng Q."/>
            <person name="Chapman S."/>
            <person name="Gujja S."/>
            <person name="Saif S."/>
            <person name="Birren B."/>
        </authorList>
    </citation>
    <scope>NUCLEOTIDE SEQUENCE</scope>
    <source>
        <strain evidence="2">CBS 7841</strain>
    </source>
</reference>
<dbReference type="GeneID" id="91085594"/>
<organism evidence="2 3">
    <name type="scientific">Cryptococcus depauperatus CBS 7841</name>
    <dbReference type="NCBI Taxonomy" id="1295531"/>
    <lineage>
        <taxon>Eukaryota</taxon>
        <taxon>Fungi</taxon>
        <taxon>Dikarya</taxon>
        <taxon>Basidiomycota</taxon>
        <taxon>Agaricomycotina</taxon>
        <taxon>Tremellomycetes</taxon>
        <taxon>Tremellales</taxon>
        <taxon>Cryptococcaceae</taxon>
        <taxon>Cryptococcus</taxon>
    </lineage>
</organism>
<reference evidence="2" key="2">
    <citation type="journal article" date="2022" name="Elife">
        <title>Obligate sexual reproduction of a homothallic fungus closely related to the Cryptococcus pathogenic species complex.</title>
        <authorList>
            <person name="Passer A.R."/>
            <person name="Clancey S.A."/>
            <person name="Shea T."/>
            <person name="David-Palma M."/>
            <person name="Averette A.F."/>
            <person name="Boekhout T."/>
            <person name="Porcel B.M."/>
            <person name="Nowrousian M."/>
            <person name="Cuomo C.A."/>
            <person name="Sun S."/>
            <person name="Heitman J."/>
            <person name="Coelho M.A."/>
        </authorList>
    </citation>
    <scope>NUCLEOTIDE SEQUENCE</scope>
    <source>
        <strain evidence="2">CBS 7841</strain>
    </source>
</reference>
<dbReference type="KEGG" id="cdep:91085594"/>
<feature type="region of interest" description="Disordered" evidence="1">
    <location>
        <begin position="88"/>
        <end position="153"/>
    </location>
</feature>
<reference evidence="2" key="3">
    <citation type="submission" date="2024-01" db="EMBL/GenBank/DDBJ databases">
        <authorList>
            <person name="Coelho M.A."/>
            <person name="David-Palma M."/>
            <person name="Shea T."/>
            <person name="Sun S."/>
            <person name="Cuomo C.A."/>
            <person name="Heitman J."/>
        </authorList>
    </citation>
    <scope>NUCLEOTIDE SEQUENCE</scope>
    <source>
        <strain evidence="2">CBS 7841</strain>
    </source>
</reference>
<accession>A0A1E3IEG5</accession>
<dbReference type="RefSeq" id="XP_066066920.1">
    <property type="nucleotide sequence ID" value="XM_066210823.1"/>
</dbReference>
<keyword evidence="3" id="KW-1185">Reference proteome</keyword>
<evidence type="ECO:0000313" key="2">
    <source>
        <dbReference type="EMBL" id="WVN86220.1"/>
    </source>
</evidence>
<feature type="compositionally biased region" description="Basic residues" evidence="1">
    <location>
        <begin position="176"/>
        <end position="192"/>
    </location>
</feature>
<sequence>MTVFDFLFCCGARKDKLPPSRPGSPTVETVSLLHPRQNGSILSSEGGMSPVGYGAVVIEGGGERLTEEQRERIKTIGREVGTYMLPIESMPPRSHLSISRASTTPLSTSSTRSSPSSSDIFSPIMMGHVPEPSNRIGGEKTPRAEQNVLGSGEENGVIRKTLFAGGAPLTLGGRRTSGRGKTRGKAKVKGKR</sequence>
<evidence type="ECO:0000256" key="1">
    <source>
        <dbReference type="SAM" id="MobiDB-lite"/>
    </source>
</evidence>
<feature type="compositionally biased region" description="Low complexity" evidence="1">
    <location>
        <begin position="99"/>
        <end position="118"/>
    </location>
</feature>